<evidence type="ECO:0000313" key="1">
    <source>
        <dbReference type="EMBL" id="ABE04418.1"/>
    </source>
</evidence>
<dbReference type="AlphaFoldDB" id="Q1RJP6"/>
<accession>Q1RJP6</accession>
<proteinExistence type="predicted"/>
<dbReference type="KEGG" id="rbe:RBE_0337"/>
<reference evidence="1 2" key="1">
    <citation type="journal article" date="2006" name="PLoS Genet.">
        <title>Genome sequence of Rickettsia bellii illuminates the role of amoebae in gene exchanges between intracellular pathogens.</title>
        <authorList>
            <person name="Ogata H."/>
            <person name="La Scola B."/>
            <person name="Audic S."/>
            <person name="Renesto P."/>
            <person name="Blanc G."/>
            <person name="Robert C."/>
            <person name="Fournier P.-E."/>
            <person name="Claverie J.-M."/>
            <person name="Raoult D."/>
        </authorList>
    </citation>
    <scope>NUCLEOTIDE SEQUENCE [LARGE SCALE GENOMIC DNA]</scope>
    <source>
        <strain evidence="1 2">RML369-C</strain>
    </source>
</reference>
<dbReference type="EMBL" id="CP000087">
    <property type="protein sequence ID" value="ABE04418.1"/>
    <property type="molecule type" value="Genomic_DNA"/>
</dbReference>
<organism evidence="1 2">
    <name type="scientific">Rickettsia bellii (strain RML369-C)</name>
    <dbReference type="NCBI Taxonomy" id="336407"/>
    <lineage>
        <taxon>Bacteria</taxon>
        <taxon>Pseudomonadati</taxon>
        <taxon>Pseudomonadota</taxon>
        <taxon>Alphaproteobacteria</taxon>
        <taxon>Rickettsiales</taxon>
        <taxon>Rickettsiaceae</taxon>
        <taxon>Rickettsieae</taxon>
        <taxon>Rickettsia</taxon>
        <taxon>belli group</taxon>
    </lineage>
</organism>
<dbReference type="RefSeq" id="WP_011477029.1">
    <property type="nucleotide sequence ID" value="NC_007940.1"/>
</dbReference>
<evidence type="ECO:0000313" key="2">
    <source>
        <dbReference type="Proteomes" id="UP000001951"/>
    </source>
</evidence>
<dbReference type="Proteomes" id="UP000001951">
    <property type="component" value="Chromosome"/>
</dbReference>
<gene>
    <name evidence="1" type="ordered locus">RBE_0337</name>
</gene>
<protein>
    <submittedName>
        <fullName evidence="1">Uncharacterized protein</fullName>
    </submittedName>
</protein>
<sequence>MPIIIDNFEKNKEISEILNNKEVVNLELQEVSNDFAQLLNDYNLISKEQFHPLKILIELFDEKKIIIPQELNKSLFYLLIDIQDNFIDSEDFVKDIDNCLEIVDALGLGDYY</sequence>
<dbReference type="HOGENOM" id="CLU_2234523_0_0_5"/>
<name>Q1RJP6_RICBR</name>